<gene>
    <name evidence="3" type="ORF">CFP56_041399</name>
</gene>
<dbReference type="InterPro" id="IPR044730">
    <property type="entry name" value="RNase_H-like_dom_plant"/>
</dbReference>
<evidence type="ECO:0000259" key="1">
    <source>
        <dbReference type="Pfam" id="PF13456"/>
    </source>
</evidence>
<dbReference type="PANTHER" id="PTHR47074:SF48">
    <property type="entry name" value="POLYNUCLEOTIDYL TRANSFERASE, RIBONUCLEASE H-LIKE SUPERFAMILY PROTEIN"/>
    <property type="match status" value="1"/>
</dbReference>
<reference evidence="3 4" key="1">
    <citation type="journal article" date="2018" name="Sci. Data">
        <title>The draft genome sequence of cork oak.</title>
        <authorList>
            <person name="Ramos A.M."/>
            <person name="Usie A."/>
            <person name="Barbosa P."/>
            <person name="Barros P.M."/>
            <person name="Capote T."/>
            <person name="Chaves I."/>
            <person name="Simoes F."/>
            <person name="Abreu I."/>
            <person name="Carrasquinho I."/>
            <person name="Faro C."/>
            <person name="Guimaraes J.B."/>
            <person name="Mendonca D."/>
            <person name="Nobrega F."/>
            <person name="Rodrigues L."/>
            <person name="Saibo N.J.M."/>
            <person name="Varela M.C."/>
            <person name="Egas C."/>
            <person name="Matos J."/>
            <person name="Miguel C.M."/>
            <person name="Oliveira M.M."/>
            <person name="Ricardo C.P."/>
            <person name="Goncalves S."/>
        </authorList>
    </citation>
    <scope>NUCLEOTIDE SEQUENCE [LARGE SCALE GENOMIC DNA]</scope>
    <source>
        <strain evidence="4">cv. HL8</strain>
    </source>
</reference>
<feature type="domain" description="Reverse transcriptase zinc-binding" evidence="2">
    <location>
        <begin position="141"/>
        <end position="236"/>
    </location>
</feature>
<dbReference type="InterPro" id="IPR026960">
    <property type="entry name" value="RVT-Znf"/>
</dbReference>
<dbReference type="EMBL" id="PKMF04000831">
    <property type="protein sequence ID" value="KAK7818417.1"/>
    <property type="molecule type" value="Genomic_DNA"/>
</dbReference>
<evidence type="ECO:0000313" key="4">
    <source>
        <dbReference type="Proteomes" id="UP000237347"/>
    </source>
</evidence>
<dbReference type="InterPro" id="IPR002156">
    <property type="entry name" value="RNaseH_domain"/>
</dbReference>
<dbReference type="InterPro" id="IPR036397">
    <property type="entry name" value="RNaseH_sf"/>
</dbReference>
<dbReference type="CDD" id="cd06222">
    <property type="entry name" value="RNase_H_like"/>
    <property type="match status" value="1"/>
</dbReference>
<evidence type="ECO:0000259" key="2">
    <source>
        <dbReference type="Pfam" id="PF13966"/>
    </source>
</evidence>
<organism evidence="3 4">
    <name type="scientific">Quercus suber</name>
    <name type="common">Cork oak</name>
    <dbReference type="NCBI Taxonomy" id="58331"/>
    <lineage>
        <taxon>Eukaryota</taxon>
        <taxon>Viridiplantae</taxon>
        <taxon>Streptophyta</taxon>
        <taxon>Embryophyta</taxon>
        <taxon>Tracheophyta</taxon>
        <taxon>Spermatophyta</taxon>
        <taxon>Magnoliopsida</taxon>
        <taxon>eudicotyledons</taxon>
        <taxon>Gunneridae</taxon>
        <taxon>Pentapetalae</taxon>
        <taxon>rosids</taxon>
        <taxon>fabids</taxon>
        <taxon>Fagales</taxon>
        <taxon>Fagaceae</taxon>
        <taxon>Quercus</taxon>
    </lineage>
</organism>
<dbReference type="Gene3D" id="3.30.420.10">
    <property type="entry name" value="Ribonuclease H-like superfamily/Ribonuclease H"/>
    <property type="match status" value="1"/>
</dbReference>
<dbReference type="Pfam" id="PF13966">
    <property type="entry name" value="zf-RVT"/>
    <property type="match status" value="1"/>
</dbReference>
<dbReference type="Pfam" id="PF13456">
    <property type="entry name" value="RVT_3"/>
    <property type="match status" value="1"/>
</dbReference>
<dbReference type="InterPro" id="IPR012337">
    <property type="entry name" value="RNaseH-like_sf"/>
</dbReference>
<evidence type="ECO:0000313" key="3">
    <source>
        <dbReference type="EMBL" id="KAK7818417.1"/>
    </source>
</evidence>
<feature type="domain" description="RNase H type-1" evidence="1">
    <location>
        <begin position="341"/>
        <end position="463"/>
    </location>
</feature>
<keyword evidence="4" id="KW-1185">Reference proteome</keyword>
<sequence>MLKNPDSLCHRVFKARFFPNCSILEASNSASGSYAWKSILSARSVVRKGVVWRIGDGKTVCIKEDKWLPDQVYKSVTSPLPSIPPDAKVSLLIDEVNGCWKDEEVRQLFLPHEVKQILSIPISSRLPHDSLIWSKTPSGIFSTRSAYRLLANEASASSPSSSNPHPQRHLWRGVWMLRTSNKVKHFIWRACNNSLPTLDNLFRHQIVSSDCCNICNAHPEDILHVVWSCSEVTNMWKELSWAHSSVSPPPGEFTNLFSSFLQVREDYRVEIFSIAAWMLWTRRNSIRLGRPARPLNQIFFEAGRLLRDFLEAHDEDPVPVLNPVPIQAKWTAPTQARYKVNFDAALFNHIDAAGLGIIIRDVNGAVIGALSMRIPLPHSVAIAEALACRRAVQFAAKIGLHEVTIEGDAAVVINAINAGDTEHSSYGHIVGDILAQAAFFSFFEFRYVNRSCNRVADSLAKRAKLSPDLQVWLEDCPQDVATLVLDDVP</sequence>
<dbReference type="Proteomes" id="UP000237347">
    <property type="component" value="Unassembled WGS sequence"/>
</dbReference>
<dbReference type="PANTHER" id="PTHR47074">
    <property type="entry name" value="BNAC02G40300D PROTEIN"/>
    <property type="match status" value="1"/>
</dbReference>
<name>A0AAW0IVQ6_QUESU</name>
<dbReference type="InterPro" id="IPR052929">
    <property type="entry name" value="RNase_H-like_EbsB-rel"/>
</dbReference>
<dbReference type="GO" id="GO:0004523">
    <property type="term" value="F:RNA-DNA hybrid ribonuclease activity"/>
    <property type="evidence" value="ECO:0007669"/>
    <property type="project" value="InterPro"/>
</dbReference>
<proteinExistence type="predicted"/>
<comment type="caution">
    <text evidence="3">The sequence shown here is derived from an EMBL/GenBank/DDBJ whole genome shotgun (WGS) entry which is preliminary data.</text>
</comment>
<dbReference type="SUPFAM" id="SSF53098">
    <property type="entry name" value="Ribonuclease H-like"/>
    <property type="match status" value="1"/>
</dbReference>
<dbReference type="GO" id="GO:0003676">
    <property type="term" value="F:nucleic acid binding"/>
    <property type="evidence" value="ECO:0007669"/>
    <property type="project" value="InterPro"/>
</dbReference>
<dbReference type="AlphaFoldDB" id="A0AAW0IVQ6"/>
<accession>A0AAW0IVQ6</accession>
<protein>
    <submittedName>
        <fullName evidence="3">Ribonuclease h protein</fullName>
    </submittedName>
</protein>